<keyword evidence="4" id="KW-1003">Cell membrane</keyword>
<dbReference type="EMBL" id="JBHRVU010000004">
    <property type="protein sequence ID" value="MFC3441876.1"/>
    <property type="molecule type" value="Genomic_DNA"/>
</dbReference>
<evidence type="ECO:0000256" key="7">
    <source>
        <dbReference type="ARBA" id="ARBA00022840"/>
    </source>
</evidence>
<dbReference type="PROSITE" id="PS00211">
    <property type="entry name" value="ABC_TRANSPORTER_1"/>
    <property type="match status" value="1"/>
</dbReference>
<dbReference type="RefSeq" id="WP_380795867.1">
    <property type="nucleotide sequence ID" value="NZ_JBHRVU010000004.1"/>
</dbReference>
<evidence type="ECO:0000256" key="11">
    <source>
        <dbReference type="SAM" id="Phobius"/>
    </source>
</evidence>
<dbReference type="PANTHER" id="PTHR43820:SF4">
    <property type="entry name" value="HIGH-AFFINITY BRANCHED-CHAIN AMINO ACID TRANSPORT ATP-BINDING PROTEIN LIVF"/>
    <property type="match status" value="1"/>
</dbReference>
<feature type="transmembrane region" description="Helical" evidence="11">
    <location>
        <begin position="285"/>
        <end position="307"/>
    </location>
</feature>
<dbReference type="CDD" id="cd03224">
    <property type="entry name" value="ABC_TM1139_LivF_branched"/>
    <property type="match status" value="1"/>
</dbReference>
<comment type="caution">
    <text evidence="13">The sequence shown here is derived from an EMBL/GenBank/DDBJ whole genome shotgun (WGS) entry which is preliminary data.</text>
</comment>
<dbReference type="Pfam" id="PF00005">
    <property type="entry name" value="ABC_tran"/>
    <property type="match status" value="2"/>
</dbReference>
<dbReference type="InterPro" id="IPR017871">
    <property type="entry name" value="ABC_transporter-like_CS"/>
</dbReference>
<evidence type="ECO:0000256" key="5">
    <source>
        <dbReference type="ARBA" id="ARBA00022692"/>
    </source>
</evidence>
<organism evidence="13 14">
    <name type="scientific">Sphingobium rhizovicinum</name>
    <dbReference type="NCBI Taxonomy" id="432308"/>
    <lineage>
        <taxon>Bacteria</taxon>
        <taxon>Pseudomonadati</taxon>
        <taxon>Pseudomonadota</taxon>
        <taxon>Alphaproteobacteria</taxon>
        <taxon>Sphingomonadales</taxon>
        <taxon>Sphingomonadaceae</taxon>
        <taxon>Sphingobium</taxon>
    </lineage>
</organism>
<dbReference type="PANTHER" id="PTHR43820">
    <property type="entry name" value="HIGH-AFFINITY BRANCHED-CHAIN AMINO ACID TRANSPORT ATP-BINDING PROTEIN LIVF"/>
    <property type="match status" value="1"/>
</dbReference>
<dbReference type="InterPro" id="IPR027417">
    <property type="entry name" value="P-loop_NTPase"/>
</dbReference>
<dbReference type="GO" id="GO:0005524">
    <property type="term" value="F:ATP binding"/>
    <property type="evidence" value="ECO:0007669"/>
    <property type="project" value="UniProtKB-KW"/>
</dbReference>
<name>A0ABV7NEG0_9SPHN</name>
<gene>
    <name evidence="13" type="ORF">ACFOKF_11910</name>
</gene>
<dbReference type="InterPro" id="IPR003439">
    <property type="entry name" value="ABC_transporter-like_ATP-bd"/>
</dbReference>
<feature type="transmembrane region" description="Helical" evidence="11">
    <location>
        <begin position="243"/>
        <end position="273"/>
    </location>
</feature>
<evidence type="ECO:0000256" key="9">
    <source>
        <dbReference type="ARBA" id="ARBA00022989"/>
    </source>
</evidence>
<dbReference type="InterPro" id="IPR001851">
    <property type="entry name" value="ABC_transp_permease"/>
</dbReference>
<dbReference type="InterPro" id="IPR052156">
    <property type="entry name" value="BCAA_Transport_ATP-bd_LivF"/>
</dbReference>
<keyword evidence="10 11" id="KW-0472">Membrane</keyword>
<feature type="transmembrane region" description="Helical" evidence="11">
    <location>
        <begin position="211"/>
        <end position="231"/>
    </location>
</feature>
<comment type="subcellular location">
    <subcellularLocation>
        <location evidence="1">Cell membrane</location>
        <topology evidence="1">Multi-pass membrane protein</topology>
    </subcellularLocation>
</comment>
<dbReference type="InterPro" id="IPR003593">
    <property type="entry name" value="AAA+_ATPase"/>
</dbReference>
<dbReference type="SUPFAM" id="SSF52540">
    <property type="entry name" value="P-loop containing nucleoside triphosphate hydrolases"/>
    <property type="match status" value="2"/>
</dbReference>
<keyword evidence="14" id="KW-1185">Reference proteome</keyword>
<evidence type="ECO:0000259" key="12">
    <source>
        <dbReference type="PROSITE" id="PS50893"/>
    </source>
</evidence>
<evidence type="ECO:0000256" key="6">
    <source>
        <dbReference type="ARBA" id="ARBA00022741"/>
    </source>
</evidence>
<protein>
    <submittedName>
        <fullName evidence="13">ATP-binding cassette domain-containing protein</fullName>
    </submittedName>
</protein>
<dbReference type="Proteomes" id="UP001595681">
    <property type="component" value="Unassembled WGS sequence"/>
</dbReference>
<evidence type="ECO:0000313" key="13">
    <source>
        <dbReference type="EMBL" id="MFC3441876.1"/>
    </source>
</evidence>
<feature type="transmembrane region" description="Helical" evidence="11">
    <location>
        <begin position="90"/>
        <end position="108"/>
    </location>
</feature>
<feature type="transmembrane region" description="Helical" evidence="11">
    <location>
        <begin position="12"/>
        <end position="29"/>
    </location>
</feature>
<keyword evidence="6" id="KW-0547">Nucleotide-binding</keyword>
<dbReference type="InterPro" id="IPR032823">
    <property type="entry name" value="BCA_ABC_TP_C"/>
</dbReference>
<proteinExistence type="inferred from homology"/>
<evidence type="ECO:0000256" key="4">
    <source>
        <dbReference type="ARBA" id="ARBA00022475"/>
    </source>
</evidence>
<dbReference type="SMART" id="SM00382">
    <property type="entry name" value="AAA"/>
    <property type="match status" value="2"/>
</dbReference>
<dbReference type="PROSITE" id="PS50893">
    <property type="entry name" value="ABC_TRANSPORTER_2"/>
    <property type="match status" value="2"/>
</dbReference>
<feature type="transmembrane region" description="Helical" evidence="11">
    <location>
        <begin position="161"/>
        <end position="180"/>
    </location>
</feature>
<evidence type="ECO:0000313" key="14">
    <source>
        <dbReference type="Proteomes" id="UP001595681"/>
    </source>
</evidence>
<dbReference type="Pfam" id="PF12399">
    <property type="entry name" value="BCA_ABC_TP_C"/>
    <property type="match status" value="1"/>
</dbReference>
<evidence type="ECO:0000256" key="8">
    <source>
        <dbReference type="ARBA" id="ARBA00022970"/>
    </source>
</evidence>
<keyword evidence="3" id="KW-0813">Transport</keyword>
<dbReference type="CDD" id="cd06581">
    <property type="entry name" value="TM_PBP1_LivM_like"/>
    <property type="match status" value="1"/>
</dbReference>
<evidence type="ECO:0000256" key="3">
    <source>
        <dbReference type="ARBA" id="ARBA00022448"/>
    </source>
</evidence>
<keyword evidence="9 11" id="KW-1133">Transmembrane helix</keyword>
<dbReference type="InterPro" id="IPR043428">
    <property type="entry name" value="LivM-like"/>
</dbReference>
<sequence length="828" mass="86040">MIALPHARRLAPALWCLCLICAIGGALLLNGYYAFVIGQIALLVIAGIGLNILIGLSGQFSFGHAAFYAIGAYTVAICTSRGWLSFWLAWPLGVGLATVIGGLLALPALRVKGPYLAMVTIAFGLIVEQTLIEAESLTGGQSGILQIAPLSIGGMMLGDRAMAIVAILVAALVMAAYARLSRNAWGAAMRAVRDCDHAAASIGIAPTHVRIVAFMASAACTALAGGLSAPLNSFVTPQSFSLSFSILLVLVVVIGGAGARSGPVLGAVVIGLLPEILSSFEAYRVLAYGVLVLLVLWLAPSGIAGLLHVRQQPASPDTEAAPLDALLADRPRAALHGRALSIHFGGVRAIDALNIDILAGAVTALIGPNGAGKSTVINMLSGFYRPDEGGRTLGDAALAPGRAFLTARAGIARTYQSSALFDSMSVTDNIVLARRKGRLGQLLAGAIGDRADAAAQAHALLRACGYTGSPDITAGALAHVDRRLVEIARALATDPDILLLDEPAAGLSQGEKRMLGTLLRRIAAAGIGVALVEHDMGLVMGAADQVVVLQTGQLIATGTPAQVQADPLVRRAYLGERSIRQSPPPTEKGGEPALGAYAIHAGYGTVDVLHGIDIEVRPGESVALLGANGTGKSTLMRILSGLMTVKDGHLRMEGRQINDWSAMARVRAGLVLVPEGRQVFPELSVRDNLRLGAYTCPAGVADRMAQIFARFPRLAAMGDRRAGLLSGGEQQMLAVGRALMANPRILLLDEPSLGLSPQATSDLFDQLEAIRDEGMAMLIVDQMADLALSLSSRAYLLNQGRISKKGSARAIVASGDLDKEYLLGSQPG</sequence>
<keyword evidence="7 13" id="KW-0067">ATP-binding</keyword>
<comment type="similarity">
    <text evidence="2">Belongs to the ABC transporter superfamily.</text>
</comment>
<keyword evidence="5 11" id="KW-0812">Transmembrane</keyword>
<feature type="domain" description="ABC transporter" evidence="12">
    <location>
        <begin position="335"/>
        <end position="576"/>
    </location>
</feature>
<keyword evidence="8" id="KW-0029">Amino-acid transport</keyword>
<evidence type="ECO:0000256" key="2">
    <source>
        <dbReference type="ARBA" id="ARBA00005417"/>
    </source>
</evidence>
<feature type="transmembrane region" description="Helical" evidence="11">
    <location>
        <begin position="35"/>
        <end position="54"/>
    </location>
</feature>
<evidence type="ECO:0000256" key="1">
    <source>
        <dbReference type="ARBA" id="ARBA00004651"/>
    </source>
</evidence>
<dbReference type="Pfam" id="PF02653">
    <property type="entry name" value="BPD_transp_2"/>
    <property type="match status" value="1"/>
</dbReference>
<dbReference type="Gene3D" id="3.40.50.300">
    <property type="entry name" value="P-loop containing nucleotide triphosphate hydrolases"/>
    <property type="match status" value="2"/>
</dbReference>
<feature type="domain" description="ABC transporter" evidence="12">
    <location>
        <begin position="594"/>
        <end position="824"/>
    </location>
</feature>
<accession>A0ABV7NEG0</accession>
<reference evidence="14" key="1">
    <citation type="journal article" date="2019" name="Int. J. Syst. Evol. Microbiol.">
        <title>The Global Catalogue of Microorganisms (GCM) 10K type strain sequencing project: providing services to taxonomists for standard genome sequencing and annotation.</title>
        <authorList>
            <consortium name="The Broad Institute Genomics Platform"/>
            <consortium name="The Broad Institute Genome Sequencing Center for Infectious Disease"/>
            <person name="Wu L."/>
            <person name="Ma J."/>
        </authorList>
    </citation>
    <scope>NUCLEOTIDE SEQUENCE [LARGE SCALE GENOMIC DNA]</scope>
    <source>
        <strain evidence="14">CCM 7491</strain>
    </source>
</reference>
<evidence type="ECO:0000256" key="10">
    <source>
        <dbReference type="ARBA" id="ARBA00023136"/>
    </source>
</evidence>